<keyword evidence="5" id="KW-1133">Transmembrane helix</keyword>
<comment type="similarity">
    <text evidence="1">Belongs to the peptidase S49 family.</text>
</comment>
<dbReference type="CDD" id="cd07023">
    <property type="entry name" value="S49_Sppa_N_C"/>
    <property type="match status" value="1"/>
</dbReference>
<dbReference type="AlphaFoldDB" id="A0A1G9X3Y7"/>
<evidence type="ECO:0000313" key="8">
    <source>
        <dbReference type="Proteomes" id="UP000199182"/>
    </source>
</evidence>
<protein>
    <submittedName>
        <fullName evidence="7">Protease-4</fullName>
    </submittedName>
</protein>
<keyword evidence="3" id="KW-0378">Hydrolase</keyword>
<dbReference type="Gene3D" id="6.20.330.10">
    <property type="match status" value="1"/>
</dbReference>
<evidence type="ECO:0000256" key="5">
    <source>
        <dbReference type="SAM" id="Phobius"/>
    </source>
</evidence>
<dbReference type="InterPro" id="IPR002142">
    <property type="entry name" value="Peptidase_S49"/>
</dbReference>
<keyword evidence="5" id="KW-0812">Transmembrane</keyword>
<gene>
    <name evidence="7" type="ORF">SAMN05192585_10782</name>
</gene>
<keyword evidence="4" id="KW-0720">Serine protease</keyword>
<dbReference type="STRING" id="258515.SAMN05192585_10782"/>
<organism evidence="7 8">
    <name type="scientific">Acetanaerobacterium elongatum</name>
    <dbReference type="NCBI Taxonomy" id="258515"/>
    <lineage>
        <taxon>Bacteria</taxon>
        <taxon>Bacillati</taxon>
        <taxon>Bacillota</taxon>
        <taxon>Clostridia</taxon>
        <taxon>Eubacteriales</taxon>
        <taxon>Oscillospiraceae</taxon>
        <taxon>Acetanaerobacterium</taxon>
    </lineage>
</organism>
<proteinExistence type="inferred from homology"/>
<evidence type="ECO:0000313" key="7">
    <source>
        <dbReference type="EMBL" id="SDM91417.1"/>
    </source>
</evidence>
<evidence type="ECO:0000259" key="6">
    <source>
        <dbReference type="Pfam" id="PF01343"/>
    </source>
</evidence>
<dbReference type="NCBIfam" id="TIGR00706">
    <property type="entry name" value="SppA_dom"/>
    <property type="match status" value="1"/>
</dbReference>
<keyword evidence="2 7" id="KW-0645">Protease</keyword>
<dbReference type="InterPro" id="IPR029045">
    <property type="entry name" value="ClpP/crotonase-like_dom_sf"/>
</dbReference>
<evidence type="ECO:0000256" key="4">
    <source>
        <dbReference type="ARBA" id="ARBA00022825"/>
    </source>
</evidence>
<dbReference type="PANTHER" id="PTHR42987">
    <property type="entry name" value="PEPTIDASE S49"/>
    <property type="match status" value="1"/>
</dbReference>
<dbReference type="Proteomes" id="UP000199182">
    <property type="component" value="Unassembled WGS sequence"/>
</dbReference>
<dbReference type="GO" id="GO:0006508">
    <property type="term" value="P:proteolysis"/>
    <property type="evidence" value="ECO:0007669"/>
    <property type="project" value="UniProtKB-KW"/>
</dbReference>
<keyword evidence="8" id="KW-1185">Reference proteome</keyword>
<dbReference type="RefSeq" id="WP_242871681.1">
    <property type="nucleotide sequence ID" value="NZ_FNID01000007.1"/>
</dbReference>
<dbReference type="EMBL" id="FNID01000007">
    <property type="protein sequence ID" value="SDM91417.1"/>
    <property type="molecule type" value="Genomic_DNA"/>
</dbReference>
<dbReference type="Pfam" id="PF01343">
    <property type="entry name" value="Peptidase_S49"/>
    <property type="match status" value="1"/>
</dbReference>
<feature type="domain" description="Peptidase S49" evidence="6">
    <location>
        <begin position="130"/>
        <end position="278"/>
    </location>
</feature>
<reference evidence="7 8" key="1">
    <citation type="submission" date="2016-10" db="EMBL/GenBank/DDBJ databases">
        <authorList>
            <person name="de Groot N.N."/>
        </authorList>
    </citation>
    <scope>NUCLEOTIDE SEQUENCE [LARGE SCALE GENOMIC DNA]</scope>
    <source>
        <strain evidence="7 8">CGMCC 1.5012</strain>
    </source>
</reference>
<dbReference type="Gene3D" id="3.90.226.10">
    <property type="entry name" value="2-enoyl-CoA Hydratase, Chain A, domain 1"/>
    <property type="match status" value="1"/>
</dbReference>
<evidence type="ECO:0000256" key="2">
    <source>
        <dbReference type="ARBA" id="ARBA00022670"/>
    </source>
</evidence>
<dbReference type="PANTHER" id="PTHR42987:SF7">
    <property type="entry name" value="SIGNAL PEPTIDE PEPTIDASE SPPA-RELATED"/>
    <property type="match status" value="1"/>
</dbReference>
<keyword evidence="5" id="KW-0472">Membrane</keyword>
<evidence type="ECO:0000256" key="1">
    <source>
        <dbReference type="ARBA" id="ARBA00008683"/>
    </source>
</evidence>
<dbReference type="SUPFAM" id="SSF52096">
    <property type="entry name" value="ClpP/crotonase"/>
    <property type="match status" value="1"/>
</dbReference>
<dbReference type="InterPro" id="IPR047272">
    <property type="entry name" value="S49_SppA_C"/>
</dbReference>
<accession>A0A1G9X3Y7</accession>
<feature type="transmembrane region" description="Helical" evidence="5">
    <location>
        <begin position="24"/>
        <end position="49"/>
    </location>
</feature>
<name>A0A1G9X3Y7_9FIRM</name>
<dbReference type="InterPro" id="IPR004635">
    <property type="entry name" value="Pept_S49_SppA"/>
</dbReference>
<dbReference type="GO" id="GO:0008236">
    <property type="term" value="F:serine-type peptidase activity"/>
    <property type="evidence" value="ECO:0007669"/>
    <property type="project" value="UniProtKB-KW"/>
</dbReference>
<sequence length="337" mass="36937">MNNMGYVPVQNMGYPQPPRKKSRVGIIIACVAAGVIFIGVLASIIIWLISNYGSSLNGRLDIIRIEGEITSADSSSLFSTGSGYNHQFILDTIDELIKDDSSKGILVFLNTPGGGVYESDEVYLKLLEYKETGRPVYAYMGQVAASGGYYIASAADKIYCNRNTLTGSIGVIMGTYIDLSGFLSRYGVTTNTFTSGPNKSMGSQYAPMTDEQKKIFQSMVDEAYEQFVGVVAKGRGMQVSDVKRIADGRVYTAKQALDNKLVDKICTYEEALDIVKEELGDKELFEDEHNPPLKSGFGSLFSSLSKIAPKNEAEVILDTLKAYNKTGYYCPELAEYH</sequence>
<evidence type="ECO:0000256" key="3">
    <source>
        <dbReference type="ARBA" id="ARBA00022801"/>
    </source>
</evidence>